<evidence type="ECO:0000256" key="3">
    <source>
        <dbReference type="ARBA" id="ARBA00011970"/>
    </source>
</evidence>
<dbReference type="PANTHER" id="PTHR44835">
    <property type="entry name" value="UDP-N-ACETYLGLUCOSAMINE--PEPTIDE N-ACETYLGLUCOSAMINYLTRANSFERASE SPINDLY-RELATED"/>
    <property type="match status" value="1"/>
</dbReference>
<dbReference type="Proteomes" id="UP000307956">
    <property type="component" value="Unassembled WGS sequence"/>
</dbReference>
<keyword evidence="6" id="KW-0677">Repeat</keyword>
<evidence type="ECO:0000256" key="1">
    <source>
        <dbReference type="ARBA" id="ARBA00004922"/>
    </source>
</evidence>
<dbReference type="PANTHER" id="PTHR44835:SF1">
    <property type="entry name" value="PROTEIN O-GLCNAC TRANSFERASE"/>
    <property type="match status" value="1"/>
</dbReference>
<feature type="repeat" description="TPR" evidence="8">
    <location>
        <begin position="197"/>
        <end position="230"/>
    </location>
</feature>
<evidence type="ECO:0000259" key="9">
    <source>
        <dbReference type="Pfam" id="PF13844"/>
    </source>
</evidence>
<dbReference type="Pfam" id="PF13432">
    <property type="entry name" value="TPR_16"/>
    <property type="match status" value="2"/>
</dbReference>
<dbReference type="Gene3D" id="3.40.50.11380">
    <property type="match status" value="1"/>
</dbReference>
<dbReference type="InterPro" id="IPR019734">
    <property type="entry name" value="TPR_rpt"/>
</dbReference>
<feature type="domain" description="O-GlcNAc transferase C-terminal" evidence="9">
    <location>
        <begin position="347"/>
        <end position="492"/>
    </location>
</feature>
<dbReference type="Gene3D" id="3.40.50.2000">
    <property type="entry name" value="Glycogen Phosphorylase B"/>
    <property type="match status" value="1"/>
</dbReference>
<name>A0A4S4AW92_9RHOO</name>
<dbReference type="InterPro" id="IPR029489">
    <property type="entry name" value="OGT/SEC/SPY_C"/>
</dbReference>
<evidence type="ECO:0000256" key="2">
    <source>
        <dbReference type="ARBA" id="ARBA00005386"/>
    </source>
</evidence>
<dbReference type="OrthoDB" id="101857at2"/>
<feature type="domain" description="O-GlcNAc transferase C-terminal" evidence="9">
    <location>
        <begin position="523"/>
        <end position="694"/>
    </location>
</feature>
<organism evidence="10 11">
    <name type="scientific">Pseudothauera rhizosphaerae</name>
    <dbReference type="NCBI Taxonomy" id="2565932"/>
    <lineage>
        <taxon>Bacteria</taxon>
        <taxon>Pseudomonadati</taxon>
        <taxon>Pseudomonadota</taxon>
        <taxon>Betaproteobacteria</taxon>
        <taxon>Rhodocyclales</taxon>
        <taxon>Zoogloeaceae</taxon>
        <taxon>Pseudothauera</taxon>
    </lineage>
</organism>
<dbReference type="Gene3D" id="1.25.40.10">
    <property type="entry name" value="Tetratricopeptide repeat domain"/>
    <property type="match status" value="3"/>
</dbReference>
<dbReference type="SUPFAM" id="SSF48452">
    <property type="entry name" value="TPR-like"/>
    <property type="match status" value="2"/>
</dbReference>
<keyword evidence="4" id="KW-0328">Glycosyltransferase</keyword>
<dbReference type="AlphaFoldDB" id="A0A4S4AW92"/>
<dbReference type="SMART" id="SM00028">
    <property type="entry name" value="TPR"/>
    <property type="match status" value="5"/>
</dbReference>
<evidence type="ECO:0000313" key="11">
    <source>
        <dbReference type="Proteomes" id="UP000307956"/>
    </source>
</evidence>
<feature type="repeat" description="TPR" evidence="8">
    <location>
        <begin position="231"/>
        <end position="264"/>
    </location>
</feature>
<protein>
    <recommendedName>
        <fullName evidence="3">protein O-GlcNAc transferase</fullName>
        <ecNumber evidence="3">2.4.1.255</ecNumber>
    </recommendedName>
</protein>
<dbReference type="EMBL" id="SSOD01000002">
    <property type="protein sequence ID" value="THF64147.1"/>
    <property type="molecule type" value="Genomic_DNA"/>
</dbReference>
<comment type="pathway">
    <text evidence="1">Protein modification; protein glycosylation.</text>
</comment>
<dbReference type="PROSITE" id="PS50005">
    <property type="entry name" value="TPR"/>
    <property type="match status" value="2"/>
</dbReference>
<comment type="caution">
    <text evidence="10">The sequence shown here is derived from an EMBL/GenBank/DDBJ whole genome shotgun (WGS) entry which is preliminary data.</text>
</comment>
<dbReference type="EC" id="2.4.1.255" evidence="3"/>
<evidence type="ECO:0000256" key="7">
    <source>
        <dbReference type="ARBA" id="ARBA00022803"/>
    </source>
</evidence>
<evidence type="ECO:0000256" key="4">
    <source>
        <dbReference type="ARBA" id="ARBA00022676"/>
    </source>
</evidence>
<dbReference type="SUPFAM" id="SSF53756">
    <property type="entry name" value="UDP-Glycosyltransferase/glycogen phosphorylase"/>
    <property type="match status" value="1"/>
</dbReference>
<evidence type="ECO:0000256" key="5">
    <source>
        <dbReference type="ARBA" id="ARBA00022679"/>
    </source>
</evidence>
<reference evidence="10 11" key="1">
    <citation type="submission" date="2019-04" db="EMBL/GenBank/DDBJ databases">
        <title>Azoarcus rhizosphaerae sp. nov. isolated from rhizosphere of Ficus religiosa.</title>
        <authorList>
            <person name="Lin S.-Y."/>
            <person name="Hameed A."/>
            <person name="Hsu Y.-H."/>
            <person name="Young C.-C."/>
        </authorList>
    </citation>
    <scope>NUCLEOTIDE SEQUENCE [LARGE SCALE GENOMIC DNA]</scope>
    <source>
        <strain evidence="10 11">CC-YHH848</strain>
    </source>
</reference>
<evidence type="ECO:0000313" key="10">
    <source>
        <dbReference type="EMBL" id="THF64147.1"/>
    </source>
</evidence>
<evidence type="ECO:0000256" key="8">
    <source>
        <dbReference type="PROSITE-ProRule" id="PRU00339"/>
    </source>
</evidence>
<sequence>MSRETCNDDLFARALQAVRSCLDAGQLAEAEQLCRAVLANAPELPEANYLLGCLALVLDRVEDALPFLERACVGEPARADYAQALAEARTQRLPEGREAAAAHLIELHKAGRFDDVERAARRLLARDPAFGFAWSALGSALLERGRGGRTELERAAELLPQDAAVFSNLALACRDGGDMAAARNASERALALAPGVASVRINASAVFHSLGDYEQARTHAEEAVCIQPGNVLAYINLGNALRELGRLQEAEDVYRSALQRAPGNSKLSIALGVALQRAGRLEEAVACFAAARQAPEDALEAQSQLLFLLNYLERPAAEVAVEVRRYADLLRARIAPARDWDVAPDPERALRVGLVSGDLRAHPVGYFSERILHGLKARGFELIAYRTGCVDDAEWGRIRDALAGWRDVPNVPDAVLFEVVRADRIDVLVDMAGHSALGRPELFARKPAPVQVAWLGYFASTGVEAIDYIVCDRQVLPPEDEARYVERPWRMGASYLCFTPPPGASAVGPLPMLENGHPTLGSFHALPKLGDRVLACWAKVMRALPQARLLCRAGQLKDEAQRQALRDRMAAAGIDVERVRLEGPLPREQYLDGYREVDLVLDAFPFPGGTTTAESLWMGVPVITLKGDNWIGRQGASLLSALGRPEWIAEDEDGYVAEVLALCRAPAELARIRAGLRDEMAASALCDAGRYAEEFGNGLRERWRAWCAEQRSAG</sequence>
<dbReference type="Pfam" id="PF13844">
    <property type="entry name" value="Glyco_transf_41"/>
    <property type="match status" value="2"/>
</dbReference>
<proteinExistence type="inferred from homology"/>
<dbReference type="InterPro" id="IPR051939">
    <property type="entry name" value="Glycosyltr_41/O-GlcNAc_trsf"/>
</dbReference>
<dbReference type="GO" id="GO:0097363">
    <property type="term" value="F:protein O-acetylglucosaminyltransferase activity"/>
    <property type="evidence" value="ECO:0007669"/>
    <property type="project" value="UniProtKB-EC"/>
</dbReference>
<comment type="similarity">
    <text evidence="2">Belongs to the glycosyltransferase 41 family. O-GlcNAc transferase subfamily.</text>
</comment>
<dbReference type="RefSeq" id="WP_136383338.1">
    <property type="nucleotide sequence ID" value="NZ_SSOD01000002.1"/>
</dbReference>
<dbReference type="InterPro" id="IPR011990">
    <property type="entry name" value="TPR-like_helical_dom_sf"/>
</dbReference>
<accession>A0A4S4AW92</accession>
<keyword evidence="11" id="KW-1185">Reference proteome</keyword>
<evidence type="ECO:0000256" key="6">
    <source>
        <dbReference type="ARBA" id="ARBA00022737"/>
    </source>
</evidence>
<keyword evidence="7 8" id="KW-0802">TPR repeat</keyword>
<keyword evidence="5" id="KW-0808">Transferase</keyword>
<dbReference type="PROSITE" id="PS50293">
    <property type="entry name" value="TPR_REGION"/>
    <property type="match status" value="1"/>
</dbReference>
<gene>
    <name evidence="10" type="ORF">E6O51_02140</name>
</gene>